<accession>A0A7C3R2T7</accession>
<sequence>MKKLIVITGCLFFFSVQIAFIPKIWAKTLPSDFLISIRPNNVSTEFHLARPTYTGFDVLQKAQKDIQRDLGLPENTQKSETTEEQKNLHSSNRKPVVHPLIAGTFLFIGFLGVLAFIIIVYRESKKIVSYERSRDGQSFYEHSLENGNIQDHLKRVFPDIIPLRMLANLPEPGSTRNVLNTREASSFLAEILDKVLQSVRLSLGNWKEDVALSIYHFEETSGFLYLLSLSSGDSYPPFFVPHQISRVKTDALEYPSQPEKMSGTLPDGTKVESVSFPFFDSMGSRFLLLVSFCGNSSFPDNWKEGFNRLTDDLIPYLGDYPRMRYLPVTSSKDESGYLDCRAIENRMLEEMDKGNRLNIRFSVLFIKIQPGKEDHEPMESLFHRLFVARLEQVIRSSDTMVSPQTGSYIVLLPETGHTEAHYVLARVMDIFEDQNRHFGNSGMRFFSYLREIRPGEEEHPASILNQGSQFNMPTENHTSKRRRNASGSVFTA</sequence>
<keyword evidence="2" id="KW-1133">Transmembrane helix</keyword>
<comment type="caution">
    <text evidence="3">The sequence shown here is derived from an EMBL/GenBank/DDBJ whole genome shotgun (WGS) entry which is preliminary data.</text>
</comment>
<dbReference type="EMBL" id="DTMM01000066">
    <property type="protein sequence ID" value="HFT92893.1"/>
    <property type="molecule type" value="Genomic_DNA"/>
</dbReference>
<keyword evidence="2" id="KW-0472">Membrane</keyword>
<evidence type="ECO:0000313" key="3">
    <source>
        <dbReference type="EMBL" id="HFT92893.1"/>
    </source>
</evidence>
<reference evidence="3" key="1">
    <citation type="journal article" date="2020" name="mSystems">
        <title>Genome- and Community-Level Interaction Insights into Carbon Utilization and Element Cycling Functions of Hydrothermarchaeota in Hydrothermal Sediment.</title>
        <authorList>
            <person name="Zhou Z."/>
            <person name="Liu Y."/>
            <person name="Xu W."/>
            <person name="Pan J."/>
            <person name="Luo Z.H."/>
            <person name="Li M."/>
        </authorList>
    </citation>
    <scope>NUCLEOTIDE SEQUENCE [LARGE SCALE GENOMIC DNA]</scope>
    <source>
        <strain evidence="3">SpSt-902</strain>
    </source>
</reference>
<keyword evidence="2" id="KW-0812">Transmembrane</keyword>
<feature type="transmembrane region" description="Helical" evidence="2">
    <location>
        <begin position="100"/>
        <end position="121"/>
    </location>
</feature>
<feature type="region of interest" description="Disordered" evidence="1">
    <location>
        <begin position="70"/>
        <end position="90"/>
    </location>
</feature>
<dbReference type="AlphaFoldDB" id="A0A7C3R2T7"/>
<protein>
    <submittedName>
        <fullName evidence="3">Uncharacterized protein</fullName>
    </submittedName>
</protein>
<gene>
    <name evidence="3" type="ORF">ENX03_02905</name>
</gene>
<feature type="region of interest" description="Disordered" evidence="1">
    <location>
        <begin position="461"/>
        <end position="492"/>
    </location>
</feature>
<name>A0A7C3R2T7_9BACT</name>
<evidence type="ECO:0000256" key="2">
    <source>
        <dbReference type="SAM" id="Phobius"/>
    </source>
</evidence>
<evidence type="ECO:0000256" key="1">
    <source>
        <dbReference type="SAM" id="MobiDB-lite"/>
    </source>
</evidence>
<organism evidence="3">
    <name type="scientific">Leptospirillum ferriphilum</name>
    <dbReference type="NCBI Taxonomy" id="178606"/>
    <lineage>
        <taxon>Bacteria</taxon>
        <taxon>Pseudomonadati</taxon>
        <taxon>Nitrospirota</taxon>
        <taxon>Nitrospiria</taxon>
        <taxon>Nitrospirales</taxon>
        <taxon>Nitrospiraceae</taxon>
        <taxon>Leptospirillum</taxon>
    </lineage>
</organism>
<proteinExistence type="predicted"/>
<feature type="compositionally biased region" description="Polar residues" evidence="1">
    <location>
        <begin position="463"/>
        <end position="476"/>
    </location>
</feature>